<dbReference type="EMBL" id="JANTHZ010000006">
    <property type="protein sequence ID" value="MCS0496191.1"/>
    <property type="molecule type" value="Genomic_DNA"/>
</dbReference>
<evidence type="ECO:0000256" key="1">
    <source>
        <dbReference type="ARBA" id="ARBA00023015"/>
    </source>
</evidence>
<dbReference type="SUPFAM" id="SSF46689">
    <property type="entry name" value="Homeodomain-like"/>
    <property type="match status" value="1"/>
</dbReference>
<keyword evidence="8" id="KW-1185">Reference proteome</keyword>
<dbReference type="PANTHER" id="PTHR30055:SF146">
    <property type="entry name" value="HTH-TYPE TRANSCRIPTIONAL DUAL REGULATOR CECR"/>
    <property type="match status" value="1"/>
</dbReference>
<dbReference type="InterPro" id="IPR039536">
    <property type="entry name" value="TetR_C_Proteobacteria"/>
</dbReference>
<evidence type="ECO:0000256" key="3">
    <source>
        <dbReference type="ARBA" id="ARBA00023163"/>
    </source>
</evidence>
<dbReference type="RefSeq" id="WP_258733356.1">
    <property type="nucleotide sequence ID" value="NZ_JANTHZ010000006.1"/>
</dbReference>
<dbReference type="GO" id="GO:0003700">
    <property type="term" value="F:DNA-binding transcription factor activity"/>
    <property type="evidence" value="ECO:0007669"/>
    <property type="project" value="TreeGrafter"/>
</dbReference>
<feature type="region of interest" description="Disordered" evidence="5">
    <location>
        <begin position="1"/>
        <end position="22"/>
    </location>
</feature>
<evidence type="ECO:0000256" key="2">
    <source>
        <dbReference type="ARBA" id="ARBA00023125"/>
    </source>
</evidence>
<dbReference type="InterPro" id="IPR023772">
    <property type="entry name" value="DNA-bd_HTH_TetR-type_CS"/>
</dbReference>
<evidence type="ECO:0000256" key="5">
    <source>
        <dbReference type="SAM" id="MobiDB-lite"/>
    </source>
</evidence>
<dbReference type="Gene3D" id="1.10.357.10">
    <property type="entry name" value="Tetracycline Repressor, domain 2"/>
    <property type="match status" value="1"/>
</dbReference>
<name>A0A9X2T4L0_9HYPH</name>
<dbReference type="Pfam" id="PF14246">
    <property type="entry name" value="TetR_C_7"/>
    <property type="match status" value="1"/>
</dbReference>
<keyword evidence="3" id="KW-0804">Transcription</keyword>
<feature type="domain" description="HTH tetR-type" evidence="6">
    <location>
        <begin position="20"/>
        <end position="80"/>
    </location>
</feature>
<dbReference type="InterPro" id="IPR009057">
    <property type="entry name" value="Homeodomain-like_sf"/>
</dbReference>
<evidence type="ECO:0000256" key="4">
    <source>
        <dbReference type="PROSITE-ProRule" id="PRU00335"/>
    </source>
</evidence>
<dbReference type="GO" id="GO:0000976">
    <property type="term" value="F:transcription cis-regulatory region binding"/>
    <property type="evidence" value="ECO:0007669"/>
    <property type="project" value="TreeGrafter"/>
</dbReference>
<organism evidence="7 8">
    <name type="scientific">Ancylobacter mangrovi</name>
    <dbReference type="NCBI Taxonomy" id="2972472"/>
    <lineage>
        <taxon>Bacteria</taxon>
        <taxon>Pseudomonadati</taxon>
        <taxon>Pseudomonadota</taxon>
        <taxon>Alphaproteobacteria</taxon>
        <taxon>Hyphomicrobiales</taxon>
        <taxon>Xanthobacteraceae</taxon>
        <taxon>Ancylobacter</taxon>
    </lineage>
</organism>
<reference evidence="7" key="1">
    <citation type="submission" date="2022-08" db="EMBL/GenBank/DDBJ databases">
        <authorList>
            <person name="Li F."/>
        </authorList>
    </citation>
    <scope>NUCLEOTIDE SEQUENCE</scope>
    <source>
        <strain evidence="7">MQZ15Z-1</strain>
    </source>
</reference>
<dbReference type="InterPro" id="IPR050109">
    <property type="entry name" value="HTH-type_TetR-like_transc_reg"/>
</dbReference>
<dbReference type="Proteomes" id="UP001151088">
    <property type="component" value="Unassembled WGS sequence"/>
</dbReference>
<evidence type="ECO:0000313" key="8">
    <source>
        <dbReference type="Proteomes" id="UP001151088"/>
    </source>
</evidence>
<evidence type="ECO:0000259" key="6">
    <source>
        <dbReference type="PROSITE" id="PS50977"/>
    </source>
</evidence>
<sequence>MTSTARTMPVTAPGRSDAEPAKRREILDGARHVFFEKGFDGASMDEVARVAGVSKATIYVYFGSKEDLFEALVQVDRARSAEHLFEVGEGDADAATVLRRIGVSFMTMMVRPDHIRLVRMVIGVAEKFPRIGQTFFNDGPCLGGRRLAELLERQTLAGALAVSDYETAAFQFLNLCQGNIVKGLMFGSDPTPVPEMIEKTVDGAVKVFLAAYGTETSGS</sequence>
<dbReference type="Pfam" id="PF00440">
    <property type="entry name" value="TetR_N"/>
    <property type="match status" value="1"/>
</dbReference>
<dbReference type="PANTHER" id="PTHR30055">
    <property type="entry name" value="HTH-TYPE TRANSCRIPTIONAL REGULATOR RUTR"/>
    <property type="match status" value="1"/>
</dbReference>
<proteinExistence type="predicted"/>
<gene>
    <name evidence="7" type="ORF">NVS89_13895</name>
</gene>
<comment type="caution">
    <text evidence="7">The sequence shown here is derived from an EMBL/GenBank/DDBJ whole genome shotgun (WGS) entry which is preliminary data.</text>
</comment>
<keyword evidence="1" id="KW-0805">Transcription regulation</keyword>
<protein>
    <submittedName>
        <fullName evidence="7">TetR/AcrR family transcriptional regulator</fullName>
    </submittedName>
</protein>
<keyword evidence="2 4" id="KW-0238">DNA-binding</keyword>
<dbReference type="InterPro" id="IPR001647">
    <property type="entry name" value="HTH_TetR"/>
</dbReference>
<dbReference type="PROSITE" id="PS50977">
    <property type="entry name" value="HTH_TETR_2"/>
    <property type="match status" value="1"/>
</dbReference>
<dbReference type="PROSITE" id="PS01081">
    <property type="entry name" value="HTH_TETR_1"/>
    <property type="match status" value="1"/>
</dbReference>
<dbReference type="FunFam" id="1.10.10.60:FF:000141">
    <property type="entry name" value="TetR family transcriptional regulator"/>
    <property type="match status" value="1"/>
</dbReference>
<accession>A0A9X2T4L0</accession>
<dbReference type="PRINTS" id="PR00455">
    <property type="entry name" value="HTHTETR"/>
</dbReference>
<evidence type="ECO:0000313" key="7">
    <source>
        <dbReference type="EMBL" id="MCS0496191.1"/>
    </source>
</evidence>
<feature type="DNA-binding region" description="H-T-H motif" evidence="4">
    <location>
        <begin position="43"/>
        <end position="62"/>
    </location>
</feature>
<dbReference type="Gene3D" id="1.10.10.60">
    <property type="entry name" value="Homeodomain-like"/>
    <property type="match status" value="1"/>
</dbReference>
<dbReference type="AlphaFoldDB" id="A0A9X2T4L0"/>